<dbReference type="AlphaFoldDB" id="A0AA86Q3X6"/>
<proteinExistence type="predicted"/>
<accession>A0AA86Q3X6</accession>
<name>A0AA86Q3X6_9EUKA</name>
<organism evidence="1">
    <name type="scientific">Hexamita inflata</name>
    <dbReference type="NCBI Taxonomy" id="28002"/>
    <lineage>
        <taxon>Eukaryota</taxon>
        <taxon>Metamonada</taxon>
        <taxon>Diplomonadida</taxon>
        <taxon>Hexamitidae</taxon>
        <taxon>Hexamitinae</taxon>
        <taxon>Hexamita</taxon>
    </lineage>
</organism>
<comment type="caution">
    <text evidence="1">The sequence shown here is derived from an EMBL/GenBank/DDBJ whole genome shotgun (WGS) entry which is preliminary data.</text>
</comment>
<reference evidence="1" key="1">
    <citation type="submission" date="2023-06" db="EMBL/GenBank/DDBJ databases">
        <authorList>
            <person name="Kurt Z."/>
        </authorList>
    </citation>
    <scope>NUCLEOTIDE SEQUENCE</scope>
</reference>
<evidence type="ECO:0000313" key="3">
    <source>
        <dbReference type="Proteomes" id="UP001642409"/>
    </source>
</evidence>
<keyword evidence="3" id="KW-1185">Reference proteome</keyword>
<dbReference type="EMBL" id="CAXDID020000138">
    <property type="protein sequence ID" value="CAL6038162.1"/>
    <property type="molecule type" value="Genomic_DNA"/>
</dbReference>
<dbReference type="EMBL" id="CATOUU010000824">
    <property type="protein sequence ID" value="CAI9951556.1"/>
    <property type="molecule type" value="Genomic_DNA"/>
</dbReference>
<dbReference type="Proteomes" id="UP001642409">
    <property type="component" value="Unassembled WGS sequence"/>
</dbReference>
<evidence type="ECO:0000313" key="2">
    <source>
        <dbReference type="EMBL" id="CAL6038162.1"/>
    </source>
</evidence>
<sequence length="288" mass="32748">MNICTNIQYLINSGDDCLVSLTEQPVYSCENICGQYTPVYGLCQIDLVNSYFNNVNKTKYCVYPFIFNDYECICAQGYLLNGTICINILSTLTNLDQYIFDNFSTLNSNLQNNILNIKNQLITTKDDLYNYFTNKISNYSQYVNSKFDDLYNKHNQFELFVSQNFSSLQNETNNLQSNITMHKIISDQLRVDLQSLNSTLGSQIQLFKSDVIYNNTQLNTKIQNIIATANSQKLVTDSIKTDLTQSTNSLQDQINNINAVNNAQNEEIILLKNQLASMSDQSAVQTVG</sequence>
<gene>
    <name evidence="2" type="ORF">HINF_LOCUS37239</name>
    <name evidence="1" type="ORF">HINF_LOCUS39201</name>
</gene>
<protein>
    <submittedName>
        <fullName evidence="2">Hypothetical_protein</fullName>
    </submittedName>
</protein>
<evidence type="ECO:0000313" key="1">
    <source>
        <dbReference type="EMBL" id="CAI9951556.1"/>
    </source>
</evidence>
<reference evidence="2 3" key="2">
    <citation type="submission" date="2024-07" db="EMBL/GenBank/DDBJ databases">
        <authorList>
            <person name="Akdeniz Z."/>
        </authorList>
    </citation>
    <scope>NUCLEOTIDE SEQUENCE [LARGE SCALE GENOMIC DNA]</scope>
</reference>